<keyword evidence="2" id="KW-0808">Transferase</keyword>
<dbReference type="AlphaFoldDB" id="A0A060CF79"/>
<feature type="non-terminal residue" evidence="4">
    <location>
        <position position="164"/>
    </location>
</feature>
<dbReference type="PANTHER" id="PTHR34136">
    <property type="match status" value="1"/>
</dbReference>
<protein>
    <submittedName>
        <fullName evidence="4">Glyco_tran_WecB</fullName>
    </submittedName>
</protein>
<evidence type="ECO:0000256" key="2">
    <source>
        <dbReference type="ARBA" id="ARBA00022679"/>
    </source>
</evidence>
<dbReference type="GO" id="GO:0016758">
    <property type="term" value="F:hexosyltransferase activity"/>
    <property type="evidence" value="ECO:0007669"/>
    <property type="project" value="TreeGrafter"/>
</dbReference>
<name>A0A060CF79_9PROT</name>
<accession>A0A060CF79</accession>
<feature type="non-terminal residue" evidence="4">
    <location>
        <position position="1"/>
    </location>
</feature>
<proteinExistence type="predicted"/>
<sequence>ELPHRRLFGLDVAAVPMSDVVTMAEKAIANRSRLLVGVLNAAKVVKLDHDRVLRDSLLECDILLADGQSVVWASRLVGRRLPERVPGIDLFVELLTLADRIGGRVYLLGARQEVLEKVVDVIGRRWPGWSSPAPATATSTAPRRRRWPPTSATRGRHALPGDDD</sequence>
<evidence type="ECO:0000256" key="1">
    <source>
        <dbReference type="ARBA" id="ARBA00022676"/>
    </source>
</evidence>
<dbReference type="InterPro" id="IPR004629">
    <property type="entry name" value="WecG_TagA_CpsF"/>
</dbReference>
<dbReference type="PANTHER" id="PTHR34136:SF1">
    <property type="entry name" value="UDP-N-ACETYL-D-MANNOSAMINURONIC ACID TRANSFERASE"/>
    <property type="match status" value="1"/>
</dbReference>
<evidence type="ECO:0000313" key="4">
    <source>
        <dbReference type="EMBL" id="AIA93612.1"/>
    </source>
</evidence>
<keyword evidence="1" id="KW-0328">Glycosyltransferase</keyword>
<dbReference type="Pfam" id="PF03808">
    <property type="entry name" value="Glyco_tran_WecG"/>
    <property type="match status" value="1"/>
</dbReference>
<evidence type="ECO:0000256" key="3">
    <source>
        <dbReference type="SAM" id="MobiDB-lite"/>
    </source>
</evidence>
<feature type="compositionally biased region" description="Low complexity" evidence="3">
    <location>
        <begin position="131"/>
        <end position="141"/>
    </location>
</feature>
<organism evidence="4">
    <name type="scientific">uncultured Rhodospirillum sp</name>
    <dbReference type="NCBI Taxonomy" id="354120"/>
    <lineage>
        <taxon>Bacteria</taxon>
        <taxon>Pseudomonadati</taxon>
        <taxon>Pseudomonadota</taxon>
        <taxon>Alphaproteobacteria</taxon>
        <taxon>Rhodospirillales</taxon>
        <taxon>Rhodospirillaceae</taxon>
        <taxon>Rhodospirillum</taxon>
        <taxon>environmental samples</taxon>
    </lineage>
</organism>
<dbReference type="EMBL" id="KF126265">
    <property type="protein sequence ID" value="AIA93612.1"/>
    <property type="molecule type" value="Genomic_DNA"/>
</dbReference>
<reference evidence="4" key="1">
    <citation type="journal article" date="2013" name="Environ. Microbiol.">
        <title>Seasonally variable intestinal metagenomes of the red palm weevil (Rhynchophorus ferrugineus).</title>
        <authorList>
            <person name="Jia S."/>
            <person name="Zhang X."/>
            <person name="Zhang G."/>
            <person name="Yin A."/>
            <person name="Zhang S."/>
            <person name="Li F."/>
            <person name="Wang L."/>
            <person name="Zhao D."/>
            <person name="Yun Q."/>
            <person name="Tala"/>
            <person name="Wang J."/>
            <person name="Sun G."/>
            <person name="Baabdullah M."/>
            <person name="Yu X."/>
            <person name="Hu S."/>
            <person name="Al-Mssallem I.S."/>
            <person name="Yu J."/>
        </authorList>
    </citation>
    <scope>NUCLEOTIDE SEQUENCE</scope>
</reference>
<feature type="region of interest" description="Disordered" evidence="3">
    <location>
        <begin position="131"/>
        <end position="164"/>
    </location>
</feature>